<gene>
    <name evidence="1" type="ORF">A4V09_10455</name>
</gene>
<protein>
    <submittedName>
        <fullName evidence="1">Uncharacterized protein</fullName>
    </submittedName>
</protein>
<reference evidence="1" key="1">
    <citation type="submission" date="2017-04" db="EMBL/GenBank/DDBJ databases">
        <title>Complete Genome Sequences of Twelve Strains of a Stable Defined Moderately Diverse Mouse Microbiota 2 (sDMDMm2).</title>
        <authorList>
            <person name="Uchimura Y."/>
            <person name="Wyss M."/>
            <person name="Brugiroux S."/>
            <person name="Limenitakis J.P."/>
            <person name="Stecher B."/>
            <person name="McCoy K.D."/>
            <person name="Macpherson A.J."/>
        </authorList>
    </citation>
    <scope>NUCLEOTIDE SEQUENCE</scope>
    <source>
        <strain evidence="1">YL58</strain>
    </source>
</reference>
<organism evidence="1 2">
    <name type="scientific">Blautia pseudococcoides</name>
    <dbReference type="NCBI Taxonomy" id="1796616"/>
    <lineage>
        <taxon>Bacteria</taxon>
        <taxon>Bacillati</taxon>
        <taxon>Bacillota</taxon>
        <taxon>Clostridia</taxon>
        <taxon>Lachnospirales</taxon>
        <taxon>Lachnospiraceae</taxon>
        <taxon>Blautia</taxon>
    </lineage>
</organism>
<dbReference type="AlphaFoldDB" id="A0A1C7I970"/>
<proteinExistence type="predicted"/>
<keyword evidence="2" id="KW-1185">Reference proteome</keyword>
<sequence>MSSIIYTKKAEDSDTFQMYLPSAVCRLVTVKTVRKKPQSYPGITAKGYRQNIVHSLLHKIVTGK</sequence>
<evidence type="ECO:0000313" key="1">
    <source>
        <dbReference type="EMBL" id="ANU76155.1"/>
    </source>
</evidence>
<dbReference type="Proteomes" id="UP000092574">
    <property type="component" value="Chromosome"/>
</dbReference>
<accession>A0A1C7I970</accession>
<name>A0A1C7I970_9FIRM</name>
<dbReference type="KEGG" id="byl:A4V09_10455"/>
<dbReference type="EMBL" id="CP015405">
    <property type="protein sequence ID" value="ANU76155.1"/>
    <property type="molecule type" value="Genomic_DNA"/>
</dbReference>
<evidence type="ECO:0000313" key="2">
    <source>
        <dbReference type="Proteomes" id="UP000092574"/>
    </source>
</evidence>